<protein>
    <submittedName>
        <fullName evidence="1">Uncharacterized protein</fullName>
    </submittedName>
</protein>
<proteinExistence type="predicted"/>
<gene>
    <name evidence="1" type="ORF">BWGOE8_17540</name>
</gene>
<dbReference type="EMBL" id="LXLT01000021">
    <property type="protein sequence ID" value="OFD81280.1"/>
    <property type="molecule type" value="Genomic_DNA"/>
</dbReference>
<dbReference type="Proteomes" id="UP000175706">
    <property type="component" value="Unassembled WGS sequence"/>
</dbReference>
<reference evidence="1 2" key="1">
    <citation type="submission" date="2016-05" db="EMBL/GenBank/DDBJ databases">
        <title>Bacillus thuringiensis and Bacillus weihenstephanensis as novel biocontrol agents of wilt causing Verticillium species.</title>
        <authorList>
            <person name="Hollensteiner J."/>
            <person name="Wemheuer F."/>
            <person name="Harting R."/>
            <person name="Kolarzyk A."/>
            <person name="Diaz-Valerio S."/>
            <person name="Poehlein A."/>
            <person name="Brzuszkiewicz E."/>
            <person name="Nesemann K."/>
            <person name="Braus-Stromeyer S."/>
            <person name="Braus G."/>
            <person name="Daniel R."/>
            <person name="Liesegang H."/>
        </authorList>
    </citation>
    <scope>NUCLEOTIDE SEQUENCE [LARGE SCALE GENOMIC DNA]</scope>
    <source>
        <strain evidence="1 2">GOE8</strain>
    </source>
</reference>
<dbReference type="PATRIC" id="fig|86662.25.peg.1744"/>
<accession>A0A1E8B9E4</accession>
<organism evidence="1 2">
    <name type="scientific">Bacillus mycoides</name>
    <dbReference type="NCBI Taxonomy" id="1405"/>
    <lineage>
        <taxon>Bacteria</taxon>
        <taxon>Bacillati</taxon>
        <taxon>Bacillota</taxon>
        <taxon>Bacilli</taxon>
        <taxon>Bacillales</taxon>
        <taxon>Bacillaceae</taxon>
        <taxon>Bacillus</taxon>
        <taxon>Bacillus cereus group</taxon>
    </lineage>
</organism>
<sequence>MNSQSLITAIGTYVPDQILSNNDLERKGREIK</sequence>
<evidence type="ECO:0000313" key="2">
    <source>
        <dbReference type="Proteomes" id="UP000175706"/>
    </source>
</evidence>
<dbReference type="RefSeq" id="WP_070141702.1">
    <property type="nucleotide sequence ID" value="NZ_LXLT01000021.1"/>
</dbReference>
<evidence type="ECO:0000313" key="1">
    <source>
        <dbReference type="EMBL" id="OFD81280.1"/>
    </source>
</evidence>
<dbReference type="AlphaFoldDB" id="A0A1E8B9E4"/>
<name>A0A1E8B9E4_BACMY</name>
<comment type="caution">
    <text evidence="1">The sequence shown here is derived from an EMBL/GenBank/DDBJ whole genome shotgun (WGS) entry which is preliminary data.</text>
</comment>